<evidence type="ECO:0000313" key="2">
    <source>
        <dbReference type="EMBL" id="MST70722.1"/>
    </source>
</evidence>
<name>A0A6N7X5A5_9FIRM</name>
<dbReference type="Gene3D" id="3.40.50.261">
    <property type="entry name" value="Succinyl-CoA synthetase domains"/>
    <property type="match status" value="2"/>
</dbReference>
<dbReference type="PANTHER" id="PTHR42793">
    <property type="entry name" value="COA BINDING DOMAIN CONTAINING PROTEIN"/>
    <property type="match status" value="1"/>
</dbReference>
<dbReference type="Proteomes" id="UP000469424">
    <property type="component" value="Unassembled WGS sequence"/>
</dbReference>
<sequence>MEIKEARQYVIDRLNYAFKPKSVAVIGASRNEKKVGFKVIQGLRRCGYEGIIYPINVKATEVAGLPAYKSILDVPDDVDLAFVSLPATGVFEALEQCVEKKVKIAVVSSSGFGEIGNKNLQNEITEYCRENGLPLIGPNLVGIGTPYHNYNCGFVPYLPNKGPVALISQSGSNLLAALGSSQLDHFGISMFVGLGNKADVDFSEVIKYAEQEEHTKCIAVYIEALDSPEAFKKACLECEKPITVIKVGSSKIGVKAAFAHTASDNTGHNNAEYDQLFQESGVMREETWQEFLDTSLALGMCPPLRGDNVVMITNGGGAGLLACDHFERLGMPLKELKEISQNLRSAIRKYMPSFGSPLNPVDISGTATSEMYGGALRTAYRDENVDGIVISVCPTAVTDVEAITDTVIEIHKQYKTLGKPFIMECQGGNECREAIMKLRDHGIPAFSTMEQAVNAMVALREYSHIMSRKEELLKQAHAEEEEK</sequence>
<proteinExistence type="predicted"/>
<evidence type="ECO:0000259" key="1">
    <source>
        <dbReference type="SMART" id="SM00881"/>
    </source>
</evidence>
<dbReference type="InterPro" id="IPR003781">
    <property type="entry name" value="CoA-bd"/>
</dbReference>
<dbReference type="SUPFAM" id="SSF52210">
    <property type="entry name" value="Succinyl-CoA synthetase domains"/>
    <property type="match status" value="2"/>
</dbReference>
<feature type="domain" description="CoA-binding" evidence="1">
    <location>
        <begin position="17"/>
        <end position="112"/>
    </location>
</feature>
<dbReference type="EMBL" id="VUNA01000008">
    <property type="protein sequence ID" value="MST70722.1"/>
    <property type="molecule type" value="Genomic_DNA"/>
</dbReference>
<dbReference type="InterPro" id="IPR043938">
    <property type="entry name" value="Ligase_CoA_dom"/>
</dbReference>
<evidence type="ECO:0000313" key="3">
    <source>
        <dbReference type="Proteomes" id="UP000469424"/>
    </source>
</evidence>
<gene>
    <name evidence="2" type="ORF">FYJ65_05100</name>
</gene>
<dbReference type="GO" id="GO:0043758">
    <property type="term" value="F:acetate-CoA ligase (ADP-forming) activity"/>
    <property type="evidence" value="ECO:0007669"/>
    <property type="project" value="InterPro"/>
</dbReference>
<organism evidence="2 3">
    <name type="scientific">Mogibacterium kristiansenii</name>
    <dbReference type="NCBI Taxonomy" id="2606708"/>
    <lineage>
        <taxon>Bacteria</taxon>
        <taxon>Bacillati</taxon>
        <taxon>Bacillota</taxon>
        <taxon>Clostridia</taxon>
        <taxon>Peptostreptococcales</taxon>
        <taxon>Anaerovoracaceae</taxon>
        <taxon>Mogibacterium</taxon>
    </lineage>
</organism>
<comment type="caution">
    <text evidence="2">The sequence shown here is derived from an EMBL/GenBank/DDBJ whole genome shotgun (WGS) entry which is preliminary data.</text>
</comment>
<dbReference type="InterPro" id="IPR036291">
    <property type="entry name" value="NAD(P)-bd_dom_sf"/>
</dbReference>
<dbReference type="Pfam" id="PF19045">
    <property type="entry name" value="Ligase_CoA_2"/>
    <property type="match status" value="1"/>
</dbReference>
<reference evidence="2 3" key="1">
    <citation type="submission" date="2019-08" db="EMBL/GenBank/DDBJ databases">
        <title>In-depth cultivation of the pig gut microbiome towards novel bacterial diversity and tailored functional studies.</title>
        <authorList>
            <person name="Wylensek D."/>
            <person name="Hitch T.C.A."/>
            <person name="Clavel T."/>
        </authorList>
    </citation>
    <scope>NUCLEOTIDE SEQUENCE [LARGE SCALE GENOMIC DNA]</scope>
    <source>
        <strain evidence="2 3">WCA-MUC-591-APC-4B</strain>
    </source>
</reference>
<dbReference type="Pfam" id="PF13607">
    <property type="entry name" value="Succ_CoA_lig"/>
    <property type="match status" value="1"/>
</dbReference>
<dbReference type="AlphaFoldDB" id="A0A6N7X5A5"/>
<dbReference type="PANTHER" id="PTHR42793:SF1">
    <property type="entry name" value="PEPTIDYL-LYSINE N-ACETYLTRANSFERASE PATZ"/>
    <property type="match status" value="1"/>
</dbReference>
<dbReference type="SUPFAM" id="SSF51735">
    <property type="entry name" value="NAD(P)-binding Rossmann-fold domains"/>
    <property type="match status" value="1"/>
</dbReference>
<dbReference type="Pfam" id="PF13380">
    <property type="entry name" value="CoA_binding_2"/>
    <property type="match status" value="1"/>
</dbReference>
<keyword evidence="3" id="KW-1185">Reference proteome</keyword>
<dbReference type="SMART" id="SM00881">
    <property type="entry name" value="CoA_binding"/>
    <property type="match status" value="1"/>
</dbReference>
<accession>A0A6N7X5A5</accession>
<protein>
    <submittedName>
        <fullName evidence="2">Acetyl-CoA synthetase</fullName>
    </submittedName>
</protein>
<dbReference type="Gene3D" id="3.40.50.720">
    <property type="entry name" value="NAD(P)-binding Rossmann-like Domain"/>
    <property type="match status" value="1"/>
</dbReference>
<dbReference type="InterPro" id="IPR032875">
    <property type="entry name" value="Succ_CoA_lig_flav_dom"/>
</dbReference>
<dbReference type="RefSeq" id="WP_154554285.1">
    <property type="nucleotide sequence ID" value="NZ_VUNA01000008.1"/>
</dbReference>
<dbReference type="InterPro" id="IPR016102">
    <property type="entry name" value="Succinyl-CoA_synth-like"/>
</dbReference>